<proteinExistence type="predicted"/>
<dbReference type="Proteomes" id="UP000694523">
    <property type="component" value="Unplaced"/>
</dbReference>
<evidence type="ECO:0000256" key="2">
    <source>
        <dbReference type="SAM" id="MobiDB-lite"/>
    </source>
</evidence>
<organism evidence="3 4">
    <name type="scientific">Neogobius melanostomus</name>
    <name type="common">round goby</name>
    <dbReference type="NCBI Taxonomy" id="47308"/>
    <lineage>
        <taxon>Eukaryota</taxon>
        <taxon>Metazoa</taxon>
        <taxon>Chordata</taxon>
        <taxon>Craniata</taxon>
        <taxon>Vertebrata</taxon>
        <taxon>Euteleostomi</taxon>
        <taxon>Actinopterygii</taxon>
        <taxon>Neopterygii</taxon>
        <taxon>Teleostei</taxon>
        <taxon>Neoteleostei</taxon>
        <taxon>Acanthomorphata</taxon>
        <taxon>Gobiaria</taxon>
        <taxon>Gobiiformes</taxon>
        <taxon>Gobioidei</taxon>
        <taxon>Gobiidae</taxon>
        <taxon>Benthophilinae</taxon>
        <taxon>Neogobiini</taxon>
        <taxon>Neogobius</taxon>
    </lineage>
</organism>
<dbReference type="InterPro" id="IPR015943">
    <property type="entry name" value="WD40/YVTN_repeat-like_dom_sf"/>
</dbReference>
<dbReference type="PROSITE" id="PS50294">
    <property type="entry name" value="WD_REPEATS_REGION"/>
    <property type="match status" value="1"/>
</dbReference>
<dbReference type="InterPro" id="IPR001680">
    <property type="entry name" value="WD40_rpt"/>
</dbReference>
<feature type="region of interest" description="Disordered" evidence="2">
    <location>
        <begin position="122"/>
        <end position="147"/>
    </location>
</feature>
<protein>
    <recommendedName>
        <fullName evidence="5">WD repeat-containing protein 73</fullName>
    </recommendedName>
</protein>
<sequence length="352" mass="38567">MRGSEEDSDPEEALDDWFIESLKTYKDLHVYQLEHPTRVLEWTSGKSLSVKLLIMFKSLSLICDHYWFIHSWTAVCVAGYSASSKNEILELSLPLRLLAEQNKGLCAQRDFKVVHGGFSTLRSTASNTSQEPGQERRQQGGAGRRLAAPLAPASEPRVLHGATTDDVQLTDISTGRELYRTDSIPLSCLQFLGDGAFACGSVNGSVLVADSRSSAAPVRHAAPAAARSSEHTEWSVAFHRSAVVRSSVSGQTVVSDLRRMDTCAAQALVEVDAGKHRGSLNVSWAPALEHYIALSGSSGLVQIFDTSLWGRKDDAIVTSHTWHPERPRTLLSAASDASVHVWDWNSQSERRE</sequence>
<keyword evidence="1" id="KW-0853">WD repeat</keyword>
<dbReference type="InterPro" id="IPR036322">
    <property type="entry name" value="WD40_repeat_dom_sf"/>
</dbReference>
<dbReference type="SUPFAM" id="SSF50978">
    <property type="entry name" value="WD40 repeat-like"/>
    <property type="match status" value="1"/>
</dbReference>
<evidence type="ECO:0000313" key="4">
    <source>
        <dbReference type="Proteomes" id="UP000694523"/>
    </source>
</evidence>
<dbReference type="Gene3D" id="2.130.10.10">
    <property type="entry name" value="YVTN repeat-like/Quinoprotein amine dehydrogenase"/>
    <property type="match status" value="1"/>
</dbReference>
<dbReference type="GO" id="GO:0000922">
    <property type="term" value="C:spindle pole"/>
    <property type="evidence" value="ECO:0007669"/>
    <property type="project" value="TreeGrafter"/>
</dbReference>
<evidence type="ECO:0000313" key="3">
    <source>
        <dbReference type="Ensembl" id="ENSNMLP00000015474.1"/>
    </source>
</evidence>
<dbReference type="GO" id="GO:0031122">
    <property type="term" value="P:cytoplasmic microtubule organization"/>
    <property type="evidence" value="ECO:0007669"/>
    <property type="project" value="TreeGrafter"/>
</dbReference>
<reference evidence="3" key="2">
    <citation type="submission" date="2025-09" db="UniProtKB">
        <authorList>
            <consortium name="Ensembl"/>
        </authorList>
    </citation>
    <scope>IDENTIFICATION</scope>
</reference>
<keyword evidence="4" id="KW-1185">Reference proteome</keyword>
<reference evidence="3" key="1">
    <citation type="submission" date="2025-08" db="UniProtKB">
        <authorList>
            <consortium name="Ensembl"/>
        </authorList>
    </citation>
    <scope>IDENTIFICATION</scope>
</reference>
<dbReference type="PANTHER" id="PTHR46947:SF1">
    <property type="entry name" value="WD REPEAT-CONTAINING PROTEIN 73"/>
    <property type="match status" value="1"/>
</dbReference>
<dbReference type="GO" id="GO:0005829">
    <property type="term" value="C:cytosol"/>
    <property type="evidence" value="ECO:0007669"/>
    <property type="project" value="TreeGrafter"/>
</dbReference>
<dbReference type="InterPro" id="IPR042795">
    <property type="entry name" value="Wdr73"/>
</dbReference>
<evidence type="ECO:0000256" key="1">
    <source>
        <dbReference type="PROSITE-ProRule" id="PRU00221"/>
    </source>
</evidence>
<dbReference type="PROSITE" id="PS50082">
    <property type="entry name" value="WD_REPEATS_2"/>
    <property type="match status" value="1"/>
</dbReference>
<name>A0A8C6T5Y9_9GOBI</name>
<dbReference type="AlphaFoldDB" id="A0A8C6T5Y9"/>
<dbReference type="Ensembl" id="ENSNMLT00000017390.1">
    <property type="protein sequence ID" value="ENSNMLP00000015474.1"/>
    <property type="gene ID" value="ENSNMLG00000010260.1"/>
</dbReference>
<evidence type="ECO:0008006" key="5">
    <source>
        <dbReference type="Google" id="ProtNLM"/>
    </source>
</evidence>
<feature type="repeat" description="WD" evidence="1">
    <location>
        <begin position="317"/>
        <end position="352"/>
    </location>
</feature>
<dbReference type="PANTHER" id="PTHR46947">
    <property type="entry name" value="WD REPEAT-CONTAINING PROTEIN 73"/>
    <property type="match status" value="1"/>
</dbReference>
<accession>A0A8C6T5Y9</accession>